<protein>
    <submittedName>
        <fullName evidence="2">Variable surface protein</fullName>
    </submittedName>
</protein>
<keyword evidence="1" id="KW-0812">Transmembrane</keyword>
<gene>
    <name evidence="2" type="ORF">PGO_000735</name>
</gene>
<comment type="caution">
    <text evidence="2">The sequence shown here is derived from an EMBL/GenBank/DDBJ whole genome shotgun (WGS) entry which is preliminary data.</text>
</comment>
<evidence type="ECO:0000313" key="3">
    <source>
        <dbReference type="Proteomes" id="UP000195521"/>
    </source>
</evidence>
<dbReference type="AlphaFoldDB" id="A0A1Y1JRE5"/>
<evidence type="ECO:0000256" key="1">
    <source>
        <dbReference type="SAM" id="Phobius"/>
    </source>
</evidence>
<dbReference type="EMBL" id="BDQF01000073">
    <property type="protein sequence ID" value="GAW84038.1"/>
    <property type="molecule type" value="Genomic_DNA"/>
</dbReference>
<sequence length="294" mass="35056">MNVVHSTNNNFDFKDIFPQSHYDFNGIEWRREFRRPWLTRCSAVCNDFMNRINVSIDVSVVFNTSCYRICMYLKFIEGIAPGRENYSVSSCKYFYYKLKELMKNYAGDCKTTKECYTKMREKRGNVDRMDVPDICVKHLKGIDDIDDIYDKFQYLQKLYHIEDEFKKTWVSCDIANNLVNKYITHSAISKSMNNNKSFMEELDKVNVKYNEYRKVKSECFPSPKHSYSSLEPGADTVTGMFVLNTAILIIIFIFFKVKYNFNLVNHYSNIKDTFHRTYTNRNNRNYRIAYYSED</sequence>
<proteinExistence type="predicted"/>
<evidence type="ECO:0000313" key="2">
    <source>
        <dbReference type="EMBL" id="GAW84038.1"/>
    </source>
</evidence>
<keyword evidence="1" id="KW-1133">Transmembrane helix</keyword>
<organism evidence="2 3">
    <name type="scientific">Plasmodium gonderi</name>
    <dbReference type="NCBI Taxonomy" id="77519"/>
    <lineage>
        <taxon>Eukaryota</taxon>
        <taxon>Sar</taxon>
        <taxon>Alveolata</taxon>
        <taxon>Apicomplexa</taxon>
        <taxon>Aconoidasida</taxon>
        <taxon>Haemosporida</taxon>
        <taxon>Plasmodiidae</taxon>
        <taxon>Plasmodium</taxon>
        <taxon>Plasmodium (Plasmodium)</taxon>
    </lineage>
</organism>
<accession>A0A1Y1JRE5</accession>
<keyword evidence="3" id="KW-1185">Reference proteome</keyword>
<keyword evidence="1" id="KW-0472">Membrane</keyword>
<dbReference type="Proteomes" id="UP000195521">
    <property type="component" value="Unassembled WGS sequence"/>
</dbReference>
<name>A0A1Y1JRE5_PLAGO</name>
<reference evidence="3" key="1">
    <citation type="submission" date="2017-04" db="EMBL/GenBank/DDBJ databases">
        <title>Plasmodium gonderi genome.</title>
        <authorList>
            <person name="Arisue N."/>
            <person name="Honma H."/>
            <person name="Kawai S."/>
            <person name="Tougan T."/>
            <person name="Tanabe K."/>
            <person name="Horii T."/>
        </authorList>
    </citation>
    <scope>NUCLEOTIDE SEQUENCE [LARGE SCALE GENOMIC DNA]</scope>
    <source>
        <strain evidence="3">ATCC 30045</strain>
    </source>
</reference>
<dbReference type="GeneID" id="39744846"/>
<feature type="transmembrane region" description="Helical" evidence="1">
    <location>
        <begin position="237"/>
        <end position="255"/>
    </location>
</feature>
<dbReference type="RefSeq" id="XP_028546627.1">
    <property type="nucleotide sequence ID" value="XM_028690826.1"/>
</dbReference>